<keyword evidence="4 6" id="KW-0408">Iron</keyword>
<proteinExistence type="predicted"/>
<evidence type="ECO:0000256" key="2">
    <source>
        <dbReference type="ARBA" id="ARBA00022723"/>
    </source>
</evidence>
<name>A0A2H0YQL7_9BACT</name>
<keyword evidence="5 6" id="KW-0411">Iron-sulfur</keyword>
<dbReference type="Proteomes" id="UP000236845">
    <property type="component" value="Unassembled WGS sequence"/>
</dbReference>
<dbReference type="SUPFAM" id="SSF54862">
    <property type="entry name" value="4Fe-4S ferredoxins"/>
    <property type="match status" value="1"/>
</dbReference>
<dbReference type="PRINTS" id="PR00352">
    <property type="entry name" value="3FE4SFRDOXIN"/>
</dbReference>
<keyword evidence="1 6" id="KW-0813">Transport</keyword>
<keyword evidence="3 6" id="KW-0249">Electron transport</keyword>
<organism evidence="8 9">
    <name type="scientific">Candidatus Kerfeldbacteria bacterium CG08_land_8_20_14_0_20_43_14</name>
    <dbReference type="NCBI Taxonomy" id="2014246"/>
    <lineage>
        <taxon>Bacteria</taxon>
        <taxon>Candidatus Kerfeldiibacteriota</taxon>
    </lineage>
</organism>
<evidence type="ECO:0000259" key="7">
    <source>
        <dbReference type="PROSITE" id="PS51379"/>
    </source>
</evidence>
<dbReference type="InterPro" id="IPR017896">
    <property type="entry name" value="4Fe4S_Fe-S-bd"/>
</dbReference>
<dbReference type="GO" id="GO:0009055">
    <property type="term" value="F:electron transfer activity"/>
    <property type="evidence" value="ECO:0007669"/>
    <property type="project" value="UniProtKB-UniRule"/>
</dbReference>
<gene>
    <name evidence="8" type="ORF">COT26_01545</name>
</gene>
<dbReference type="PANTHER" id="PTHR36923:SF3">
    <property type="entry name" value="FERREDOXIN"/>
    <property type="match status" value="1"/>
</dbReference>
<keyword evidence="2 6" id="KW-0479">Metal-binding</keyword>
<dbReference type="Pfam" id="PF13370">
    <property type="entry name" value="Fer4_13"/>
    <property type="match status" value="1"/>
</dbReference>
<dbReference type="GO" id="GO:0051536">
    <property type="term" value="F:iron-sulfur cluster binding"/>
    <property type="evidence" value="ECO:0007669"/>
    <property type="project" value="UniProtKB-KW"/>
</dbReference>
<dbReference type="InterPro" id="IPR001080">
    <property type="entry name" value="3Fe4S_ferredoxin"/>
</dbReference>
<evidence type="ECO:0000256" key="4">
    <source>
        <dbReference type="ARBA" id="ARBA00023004"/>
    </source>
</evidence>
<feature type="domain" description="4Fe-4S ferredoxin-type" evidence="7">
    <location>
        <begin position="3"/>
        <end position="31"/>
    </location>
</feature>
<dbReference type="Gene3D" id="3.30.70.20">
    <property type="match status" value="1"/>
</dbReference>
<protein>
    <recommendedName>
        <fullName evidence="6">Ferredoxin</fullName>
    </recommendedName>
</protein>
<sequence length="71" mass="7474">MSIKISVDREKCISAATCIAIAPETFELDGEGKAVIKNPTGNDEATIIEAAKSCPTQAIIITDENGKQLVP</sequence>
<dbReference type="EMBL" id="PEXW01000031">
    <property type="protein sequence ID" value="PIS40787.1"/>
    <property type="molecule type" value="Genomic_DNA"/>
</dbReference>
<evidence type="ECO:0000313" key="8">
    <source>
        <dbReference type="EMBL" id="PIS40787.1"/>
    </source>
</evidence>
<dbReference type="GO" id="GO:0005506">
    <property type="term" value="F:iron ion binding"/>
    <property type="evidence" value="ECO:0007669"/>
    <property type="project" value="UniProtKB-UniRule"/>
</dbReference>
<comment type="caution">
    <text evidence="8">The sequence shown here is derived from an EMBL/GenBank/DDBJ whole genome shotgun (WGS) entry which is preliminary data.</text>
</comment>
<evidence type="ECO:0000256" key="6">
    <source>
        <dbReference type="RuleBase" id="RU368020"/>
    </source>
</evidence>
<dbReference type="InterPro" id="IPR051269">
    <property type="entry name" value="Fe-S_cluster_ET"/>
</dbReference>
<accession>A0A2H0YQL7</accession>
<reference evidence="9" key="1">
    <citation type="submission" date="2017-09" db="EMBL/GenBank/DDBJ databases">
        <title>Depth-based differentiation of microbial function through sediment-hosted aquifers and enrichment of novel symbionts in the deep terrestrial subsurface.</title>
        <authorList>
            <person name="Probst A.J."/>
            <person name="Ladd B."/>
            <person name="Jarett J.K."/>
            <person name="Geller-Mcgrath D.E."/>
            <person name="Sieber C.M.K."/>
            <person name="Emerson J.B."/>
            <person name="Anantharaman K."/>
            <person name="Thomas B.C."/>
            <person name="Malmstrom R."/>
            <person name="Stieglmeier M."/>
            <person name="Klingl A."/>
            <person name="Woyke T."/>
            <person name="Ryan C.M."/>
            <person name="Banfield J.F."/>
        </authorList>
    </citation>
    <scope>NUCLEOTIDE SEQUENCE [LARGE SCALE GENOMIC DNA]</scope>
</reference>
<comment type="function">
    <text evidence="6">Ferredoxins are iron-sulfur proteins that transfer electrons in a wide variety of metabolic reactions.</text>
</comment>
<evidence type="ECO:0000256" key="1">
    <source>
        <dbReference type="ARBA" id="ARBA00022448"/>
    </source>
</evidence>
<dbReference type="PANTHER" id="PTHR36923">
    <property type="entry name" value="FERREDOXIN"/>
    <property type="match status" value="1"/>
</dbReference>
<evidence type="ECO:0000256" key="3">
    <source>
        <dbReference type="ARBA" id="ARBA00022982"/>
    </source>
</evidence>
<evidence type="ECO:0000313" key="9">
    <source>
        <dbReference type="Proteomes" id="UP000236845"/>
    </source>
</evidence>
<evidence type="ECO:0000256" key="5">
    <source>
        <dbReference type="ARBA" id="ARBA00023014"/>
    </source>
</evidence>
<dbReference type="AlphaFoldDB" id="A0A2H0YQL7"/>
<dbReference type="PROSITE" id="PS51379">
    <property type="entry name" value="4FE4S_FER_2"/>
    <property type="match status" value="1"/>
</dbReference>